<dbReference type="Proteomes" id="UP000186406">
    <property type="component" value="Unassembled WGS sequence"/>
</dbReference>
<proteinExistence type="predicted"/>
<protein>
    <recommendedName>
        <fullName evidence="1">TNase-like domain-containing protein</fullName>
    </recommendedName>
</protein>
<feature type="domain" description="TNase-like" evidence="1">
    <location>
        <begin position="56"/>
        <end position="197"/>
    </location>
</feature>
<dbReference type="Gene3D" id="2.40.50.90">
    <property type="match status" value="1"/>
</dbReference>
<dbReference type="RefSeq" id="WP_073627783.1">
    <property type="nucleotide sequence ID" value="NZ_FRXO01000003.1"/>
</dbReference>
<dbReference type="STRING" id="1123029.SAMN02745172_01821"/>
<dbReference type="AlphaFoldDB" id="A0A1M7ZIK6"/>
<dbReference type="SUPFAM" id="SSF50199">
    <property type="entry name" value="Staphylococcal nuclease"/>
    <property type="match status" value="1"/>
</dbReference>
<dbReference type="SMART" id="SM00318">
    <property type="entry name" value="SNc"/>
    <property type="match status" value="1"/>
</dbReference>
<evidence type="ECO:0000259" key="1">
    <source>
        <dbReference type="PROSITE" id="PS50830"/>
    </source>
</evidence>
<reference evidence="2 3" key="1">
    <citation type="submission" date="2016-12" db="EMBL/GenBank/DDBJ databases">
        <authorList>
            <person name="Song W.-J."/>
            <person name="Kurnit D.M."/>
        </authorList>
    </citation>
    <scope>NUCLEOTIDE SEQUENCE [LARGE SCALE GENOMIC DNA]</scope>
    <source>
        <strain evidence="2 3">DSM 19599</strain>
    </source>
</reference>
<organism evidence="2 3">
    <name type="scientific">Pseudoxanthobacter soli DSM 19599</name>
    <dbReference type="NCBI Taxonomy" id="1123029"/>
    <lineage>
        <taxon>Bacteria</taxon>
        <taxon>Pseudomonadati</taxon>
        <taxon>Pseudomonadota</taxon>
        <taxon>Alphaproteobacteria</taxon>
        <taxon>Hyphomicrobiales</taxon>
        <taxon>Segnochrobactraceae</taxon>
        <taxon>Pseudoxanthobacter</taxon>
    </lineage>
</organism>
<dbReference type="InterPro" id="IPR016071">
    <property type="entry name" value="Staphylococal_nuclease_OB-fold"/>
</dbReference>
<dbReference type="PROSITE" id="PS50830">
    <property type="entry name" value="TNASE_3"/>
    <property type="match status" value="1"/>
</dbReference>
<accession>A0A1M7ZIK6</accession>
<evidence type="ECO:0000313" key="2">
    <source>
        <dbReference type="EMBL" id="SHO64669.1"/>
    </source>
</evidence>
<evidence type="ECO:0000313" key="3">
    <source>
        <dbReference type="Proteomes" id="UP000186406"/>
    </source>
</evidence>
<sequence length="307" mass="31091">MTVFSTKSTFAGRSTDGVSVGRTILPAGWALLVLPVAVLAVPISARAAEPAPCAPAAFAAKVSSAVSPTELMLEDGRTLRLAGVALPSLPPAATERARQALDAAAAGRAARITPVASADRWGRIAAHISLDGAADRGGIPGAAGEPGGHDLASALVSDGILIAFPEAATVPCDGGTGHRIASAEGPAREARRGIWSPAARMVRDAGDPTLPSAAGRLTLVEGLVQSVGHAGRTYFLNFGARWSLDFTVTITESDLEGHRAEGIDVAGLAGTRVRVRGWIEDDGGALIARASPGTIERAEAAADVPSP</sequence>
<name>A0A1M7ZIK6_9HYPH</name>
<keyword evidence="3" id="KW-1185">Reference proteome</keyword>
<dbReference type="EMBL" id="FRXO01000003">
    <property type="protein sequence ID" value="SHO64669.1"/>
    <property type="molecule type" value="Genomic_DNA"/>
</dbReference>
<dbReference type="InterPro" id="IPR035437">
    <property type="entry name" value="SNase_OB-fold_sf"/>
</dbReference>
<dbReference type="OrthoDB" id="7618306at2"/>
<gene>
    <name evidence="2" type="ORF">SAMN02745172_01821</name>
</gene>